<dbReference type="Proteomes" id="UP000789375">
    <property type="component" value="Unassembled WGS sequence"/>
</dbReference>
<gene>
    <name evidence="8" type="ORF">FMOSSE_LOCUS278</name>
</gene>
<accession>A0A9N8V295</accession>
<dbReference type="InterPro" id="IPR037212">
    <property type="entry name" value="Med7/Med21-like"/>
</dbReference>
<dbReference type="AlphaFoldDB" id="A0A9N8V295"/>
<protein>
    <recommendedName>
        <fullName evidence="3 7">Mediator of RNA polymerase II transcription subunit 7</fullName>
    </recommendedName>
</protein>
<evidence type="ECO:0000256" key="6">
    <source>
        <dbReference type="ARBA" id="ARBA00023242"/>
    </source>
</evidence>
<dbReference type="Gene3D" id="6.10.140.1520">
    <property type="match status" value="1"/>
</dbReference>
<comment type="caution">
    <text evidence="8">The sequence shown here is derived from an EMBL/GenBank/DDBJ whole genome shotgun (WGS) entry which is preliminary data.</text>
</comment>
<dbReference type="GO" id="GO:0016592">
    <property type="term" value="C:mediator complex"/>
    <property type="evidence" value="ECO:0007669"/>
    <property type="project" value="InterPro"/>
</dbReference>
<dbReference type="Pfam" id="PF05983">
    <property type="entry name" value="Med7"/>
    <property type="match status" value="1"/>
</dbReference>
<sequence length="248" mass="28946">MSTQNVAPVYPRPPMYYKRYTDENLAILKQVKEHGEDAFVASGGTLPNFNIFELEPPPPVTEGRYFSFNEPWTVVDVLPSLEESEQKQLYPSGEIDRVAELKKLNNSAIFNFLELLNSLVKEPERSLDKLEQIKTIFVNMKHMLNEYRPHQSRETLRLMMRNQLENRRRATEEIQNRCSEFSKKLEAVKTSWKALDELKMDLARCSSLKDDLDFEIKTQNTQSEEITDPNTYNISQETTQKMLEMIDG</sequence>
<keyword evidence="9" id="KW-1185">Reference proteome</keyword>
<dbReference type="GO" id="GO:0003712">
    <property type="term" value="F:transcription coregulator activity"/>
    <property type="evidence" value="ECO:0007669"/>
    <property type="project" value="InterPro"/>
</dbReference>
<dbReference type="GO" id="GO:0006357">
    <property type="term" value="P:regulation of transcription by RNA polymerase II"/>
    <property type="evidence" value="ECO:0007669"/>
    <property type="project" value="InterPro"/>
</dbReference>
<evidence type="ECO:0000256" key="5">
    <source>
        <dbReference type="ARBA" id="ARBA00023163"/>
    </source>
</evidence>
<organism evidence="8 9">
    <name type="scientific">Funneliformis mosseae</name>
    <name type="common">Endomycorrhizal fungus</name>
    <name type="synonym">Glomus mosseae</name>
    <dbReference type="NCBI Taxonomy" id="27381"/>
    <lineage>
        <taxon>Eukaryota</taxon>
        <taxon>Fungi</taxon>
        <taxon>Fungi incertae sedis</taxon>
        <taxon>Mucoromycota</taxon>
        <taxon>Glomeromycotina</taxon>
        <taxon>Glomeromycetes</taxon>
        <taxon>Glomerales</taxon>
        <taxon>Glomeraceae</taxon>
        <taxon>Funneliformis</taxon>
    </lineage>
</organism>
<dbReference type="InterPro" id="IPR009244">
    <property type="entry name" value="Mediatior_Med7"/>
</dbReference>
<comment type="subunit">
    <text evidence="7">Component of the Mediator complex.</text>
</comment>
<proteinExistence type="inferred from homology"/>
<evidence type="ECO:0000313" key="9">
    <source>
        <dbReference type="Proteomes" id="UP000789375"/>
    </source>
</evidence>
<name>A0A9N8V295_FUNMO</name>
<evidence type="ECO:0000256" key="4">
    <source>
        <dbReference type="ARBA" id="ARBA00023015"/>
    </source>
</evidence>
<keyword evidence="7" id="KW-0010">Activator</keyword>
<reference evidence="8" key="1">
    <citation type="submission" date="2021-06" db="EMBL/GenBank/DDBJ databases">
        <authorList>
            <person name="Kallberg Y."/>
            <person name="Tangrot J."/>
            <person name="Rosling A."/>
        </authorList>
    </citation>
    <scope>NUCLEOTIDE SEQUENCE</scope>
    <source>
        <strain evidence="8">87-6 pot B 2015</strain>
    </source>
</reference>
<dbReference type="Gene3D" id="6.10.140.200">
    <property type="match status" value="1"/>
</dbReference>
<dbReference type="PANTHER" id="PTHR21428:SF11">
    <property type="entry name" value="MEDIATOR OF RNA POLYMERASE II TRANSCRIPTION SUBUNIT 7"/>
    <property type="match status" value="1"/>
</dbReference>
<dbReference type="InterPro" id="IPR044888">
    <property type="entry name" value="Mediatior_Med7_sf"/>
</dbReference>
<comment type="subcellular location">
    <subcellularLocation>
        <location evidence="1 7">Nucleus</location>
    </subcellularLocation>
</comment>
<evidence type="ECO:0000256" key="3">
    <source>
        <dbReference type="ARBA" id="ARBA00020631"/>
    </source>
</evidence>
<evidence type="ECO:0000313" key="8">
    <source>
        <dbReference type="EMBL" id="CAG8435607.1"/>
    </source>
</evidence>
<keyword evidence="4 7" id="KW-0805">Transcription regulation</keyword>
<keyword evidence="5 7" id="KW-0804">Transcription</keyword>
<dbReference type="EMBL" id="CAJVPP010000025">
    <property type="protein sequence ID" value="CAG8435607.1"/>
    <property type="molecule type" value="Genomic_DNA"/>
</dbReference>
<comment type="function">
    <text evidence="7">Component of the Mediator complex, a coactivator involved in the regulated transcription of nearly all RNA polymerase II-dependent genes. Mediator functions as a bridge to convey information from gene-specific regulatory proteins to the basal RNA polymerase II transcription machinery.</text>
</comment>
<evidence type="ECO:0000256" key="7">
    <source>
        <dbReference type="RuleBase" id="RU364060"/>
    </source>
</evidence>
<dbReference type="GO" id="GO:0070847">
    <property type="term" value="C:core mediator complex"/>
    <property type="evidence" value="ECO:0007669"/>
    <property type="project" value="TreeGrafter"/>
</dbReference>
<dbReference type="PANTHER" id="PTHR21428">
    <property type="entry name" value="MEDIATOR OF RNA POLYMERASE II TRANSCRIPTION SUBUNIT 7"/>
    <property type="match status" value="1"/>
</dbReference>
<comment type="similarity">
    <text evidence="2 7">Belongs to the Mediator complex subunit 7 family.</text>
</comment>
<evidence type="ECO:0000256" key="2">
    <source>
        <dbReference type="ARBA" id="ARBA00009994"/>
    </source>
</evidence>
<evidence type="ECO:0000256" key="1">
    <source>
        <dbReference type="ARBA" id="ARBA00004123"/>
    </source>
</evidence>
<keyword evidence="6 7" id="KW-0539">Nucleus</keyword>
<dbReference type="SUPFAM" id="SSF140718">
    <property type="entry name" value="Mediator hinge subcomplex-like"/>
    <property type="match status" value="1"/>
</dbReference>